<proteinExistence type="predicted"/>
<gene>
    <name evidence="7" type="ORF">LIP_0163</name>
</gene>
<keyword evidence="4 5" id="KW-0472">Membrane</keyword>
<feature type="transmembrane region" description="Helical" evidence="5">
    <location>
        <begin position="351"/>
        <end position="372"/>
    </location>
</feature>
<dbReference type="PANTHER" id="PTHR43471:SF3">
    <property type="entry name" value="ABC TRANSPORTER PERMEASE PROTEIN NATB"/>
    <property type="match status" value="1"/>
</dbReference>
<feature type="transmembrane region" description="Helical" evidence="5">
    <location>
        <begin position="236"/>
        <end position="257"/>
    </location>
</feature>
<dbReference type="PANTHER" id="PTHR43471">
    <property type="entry name" value="ABC TRANSPORTER PERMEASE"/>
    <property type="match status" value="1"/>
</dbReference>
<feature type="transmembrane region" description="Helical" evidence="5">
    <location>
        <begin position="263"/>
        <end position="283"/>
    </location>
</feature>
<evidence type="ECO:0000256" key="4">
    <source>
        <dbReference type="ARBA" id="ARBA00023136"/>
    </source>
</evidence>
<evidence type="ECO:0000256" key="2">
    <source>
        <dbReference type="ARBA" id="ARBA00022692"/>
    </source>
</evidence>
<dbReference type="RefSeq" id="WP_068133035.1">
    <property type="nucleotide sequence ID" value="NZ_AP014924.1"/>
</dbReference>
<dbReference type="KEGG" id="lpil:LIP_0163"/>
<feature type="transmembrane region" description="Helical" evidence="5">
    <location>
        <begin position="378"/>
        <end position="402"/>
    </location>
</feature>
<evidence type="ECO:0000259" key="6">
    <source>
        <dbReference type="Pfam" id="PF12698"/>
    </source>
</evidence>
<feature type="transmembrane region" description="Helical" evidence="5">
    <location>
        <begin position="324"/>
        <end position="344"/>
    </location>
</feature>
<organism evidence="7 8">
    <name type="scientific">Limnochorda pilosa</name>
    <dbReference type="NCBI Taxonomy" id="1555112"/>
    <lineage>
        <taxon>Bacteria</taxon>
        <taxon>Bacillati</taxon>
        <taxon>Bacillota</taxon>
        <taxon>Limnochordia</taxon>
        <taxon>Limnochordales</taxon>
        <taxon>Limnochordaceae</taxon>
        <taxon>Limnochorda</taxon>
    </lineage>
</organism>
<sequence length="427" mass="46156">MKPWQVIARREFRQLAGGRTFIIITVVGALIIGGLAFAPALLEFFSTRETQPERVLVAAPQALFQELERSARNLQGARPVRLEWLGPSLDEAGRAAADERLRSDEAGGWLEIAPQPGPEPLRVRFTQIGAASRLFATVQQMVTPLVTAARAGRLGVDPQRLADLQRPVQVEGRVLDVGGRDPLQTALAQGLSYVLLFGLYMAIILYGSSISTGVIQEKGSRVVELLAGATSPTQILVGKVLGIGGAGLLQFVVWMLVGLLFSLPQAASGLAARLGFGAVEVSVRAIPVSTLLYFTLFFLVGYTLYALLYAAFASTVSRMEEANQALMIPVFLVIIGFFVAITAWGAPESRVAVVGSLIPFFTPMALFTRIVLTPVPVWEILTGLGLTLATILLVLAFAARAYRRNILRYRRVTLKELFTGRGGERPA</sequence>
<dbReference type="STRING" id="1555112.LIP_0163"/>
<protein>
    <recommendedName>
        <fullName evidence="6">ABC-2 type transporter transmembrane domain-containing protein</fullName>
    </recommendedName>
</protein>
<dbReference type="EMBL" id="AP014924">
    <property type="protein sequence ID" value="BAS26020.1"/>
    <property type="molecule type" value="Genomic_DNA"/>
</dbReference>
<dbReference type="GO" id="GO:0140359">
    <property type="term" value="F:ABC-type transporter activity"/>
    <property type="evidence" value="ECO:0007669"/>
    <property type="project" value="InterPro"/>
</dbReference>
<evidence type="ECO:0000313" key="7">
    <source>
        <dbReference type="EMBL" id="BAS26020.1"/>
    </source>
</evidence>
<feature type="transmembrane region" description="Helical" evidence="5">
    <location>
        <begin position="290"/>
        <end position="312"/>
    </location>
</feature>
<evidence type="ECO:0000256" key="3">
    <source>
        <dbReference type="ARBA" id="ARBA00022989"/>
    </source>
</evidence>
<dbReference type="OrthoDB" id="9768837at2"/>
<feature type="transmembrane region" description="Helical" evidence="5">
    <location>
        <begin position="191"/>
        <end position="215"/>
    </location>
</feature>
<evidence type="ECO:0000256" key="5">
    <source>
        <dbReference type="SAM" id="Phobius"/>
    </source>
</evidence>
<dbReference type="Proteomes" id="UP000065807">
    <property type="component" value="Chromosome"/>
</dbReference>
<keyword evidence="2 5" id="KW-0812">Transmembrane</keyword>
<reference evidence="8" key="2">
    <citation type="journal article" date="2016" name="Int. J. Syst. Evol. Microbiol.">
        <title>Complete genome sequence and cell structure of Limnochorda pilosa, a Gram-negative spore-former within the phylum Firmicutes.</title>
        <authorList>
            <person name="Watanabe M."/>
            <person name="Kojima H."/>
            <person name="Fukui M."/>
        </authorList>
    </citation>
    <scope>NUCLEOTIDE SEQUENCE [LARGE SCALE GENOMIC DNA]</scope>
    <source>
        <strain evidence="8">HC45</strain>
    </source>
</reference>
<dbReference type="InterPro" id="IPR013525">
    <property type="entry name" value="ABC2_TM"/>
</dbReference>
<evidence type="ECO:0000313" key="8">
    <source>
        <dbReference type="Proteomes" id="UP000065807"/>
    </source>
</evidence>
<feature type="domain" description="ABC-2 type transporter transmembrane" evidence="6">
    <location>
        <begin position="21"/>
        <end position="399"/>
    </location>
</feature>
<dbReference type="Pfam" id="PF12698">
    <property type="entry name" value="ABC2_membrane_3"/>
    <property type="match status" value="1"/>
</dbReference>
<evidence type="ECO:0000256" key="1">
    <source>
        <dbReference type="ARBA" id="ARBA00004141"/>
    </source>
</evidence>
<name>A0A0K2SG01_LIMPI</name>
<keyword evidence="3 5" id="KW-1133">Transmembrane helix</keyword>
<feature type="transmembrane region" description="Helical" evidence="5">
    <location>
        <begin position="21"/>
        <end position="42"/>
    </location>
</feature>
<comment type="subcellular location">
    <subcellularLocation>
        <location evidence="1">Membrane</location>
        <topology evidence="1">Multi-pass membrane protein</topology>
    </subcellularLocation>
</comment>
<dbReference type="GO" id="GO:0016020">
    <property type="term" value="C:membrane"/>
    <property type="evidence" value="ECO:0007669"/>
    <property type="project" value="UniProtKB-SubCell"/>
</dbReference>
<keyword evidence="8" id="KW-1185">Reference proteome</keyword>
<reference evidence="8" key="1">
    <citation type="submission" date="2015-07" db="EMBL/GenBank/DDBJ databases">
        <title>Complete genome sequence and phylogenetic analysis of Limnochorda pilosa.</title>
        <authorList>
            <person name="Watanabe M."/>
            <person name="Kojima H."/>
            <person name="Fukui M."/>
        </authorList>
    </citation>
    <scope>NUCLEOTIDE SEQUENCE [LARGE SCALE GENOMIC DNA]</scope>
    <source>
        <strain evidence="8">HC45</strain>
    </source>
</reference>
<dbReference type="AlphaFoldDB" id="A0A0K2SG01"/>
<accession>A0A0K2SG01</accession>